<evidence type="ECO:0000256" key="2">
    <source>
        <dbReference type="SAM" id="Phobius"/>
    </source>
</evidence>
<dbReference type="EMBL" id="BAABLD010000011">
    <property type="protein sequence ID" value="GAA5168823.1"/>
    <property type="molecule type" value="Genomic_DNA"/>
</dbReference>
<feature type="region of interest" description="Disordered" evidence="1">
    <location>
        <begin position="166"/>
        <end position="194"/>
    </location>
</feature>
<keyword evidence="4" id="KW-1185">Reference proteome</keyword>
<accession>A0ABP9QX97</accession>
<evidence type="ECO:0000256" key="1">
    <source>
        <dbReference type="SAM" id="MobiDB-lite"/>
    </source>
</evidence>
<reference evidence="4" key="1">
    <citation type="journal article" date="2019" name="Int. J. Syst. Evol. Microbiol.">
        <title>The Global Catalogue of Microorganisms (GCM) 10K type strain sequencing project: providing services to taxonomists for standard genome sequencing and annotation.</title>
        <authorList>
            <consortium name="The Broad Institute Genomics Platform"/>
            <consortium name="The Broad Institute Genome Sequencing Center for Infectious Disease"/>
            <person name="Wu L."/>
            <person name="Ma J."/>
        </authorList>
    </citation>
    <scope>NUCLEOTIDE SEQUENCE [LARGE SCALE GENOMIC DNA]</scope>
    <source>
        <strain evidence="4">JCM 18715</strain>
    </source>
</reference>
<protein>
    <recommendedName>
        <fullName evidence="5">BON domain-containing protein</fullName>
    </recommendedName>
</protein>
<name>A0ABP9QX97_9RHOO</name>
<evidence type="ECO:0000313" key="4">
    <source>
        <dbReference type="Proteomes" id="UP001500547"/>
    </source>
</evidence>
<sequence length="194" mass="20329">MLVNATTPPGAHLMSDTPLHPVFRTSARTLRLLLLCLLPGLLNGCAALAVSLAGAGAGAGLSHQVNGTASRTFSEPIEKVDDAVRLAAKSMLLNIEDVSSLDNGILTKAKVAELAITVKMETLSPRLTRVSVTARKDILRVDGATAQEVVAQIERAIGELNVASARASPGNGISGARYMPPDTSRKQAKRKNDI</sequence>
<keyword evidence="2" id="KW-0812">Transmembrane</keyword>
<proteinExistence type="predicted"/>
<gene>
    <name evidence="3" type="ORF">GCM10025770_29430</name>
</gene>
<dbReference type="InterPro" id="IPR021952">
    <property type="entry name" value="Flpp3-like"/>
</dbReference>
<organism evidence="3 4">
    <name type="scientific">Viridibacterium curvum</name>
    <dbReference type="NCBI Taxonomy" id="1101404"/>
    <lineage>
        <taxon>Bacteria</taxon>
        <taxon>Pseudomonadati</taxon>
        <taxon>Pseudomonadota</taxon>
        <taxon>Betaproteobacteria</taxon>
        <taxon>Rhodocyclales</taxon>
        <taxon>Rhodocyclaceae</taxon>
        <taxon>Viridibacterium</taxon>
    </lineage>
</organism>
<evidence type="ECO:0000313" key="3">
    <source>
        <dbReference type="EMBL" id="GAA5168823.1"/>
    </source>
</evidence>
<feature type="transmembrane region" description="Helical" evidence="2">
    <location>
        <begin position="32"/>
        <end position="55"/>
    </location>
</feature>
<dbReference type="Proteomes" id="UP001500547">
    <property type="component" value="Unassembled WGS sequence"/>
</dbReference>
<keyword evidence="2" id="KW-0472">Membrane</keyword>
<comment type="caution">
    <text evidence="3">The sequence shown here is derived from an EMBL/GenBank/DDBJ whole genome shotgun (WGS) entry which is preliminary data.</text>
</comment>
<keyword evidence="2" id="KW-1133">Transmembrane helix</keyword>
<evidence type="ECO:0008006" key="5">
    <source>
        <dbReference type="Google" id="ProtNLM"/>
    </source>
</evidence>
<dbReference type="Pfam" id="PF12092">
    <property type="entry name" value="DUF3568"/>
    <property type="match status" value="1"/>
</dbReference>